<dbReference type="GO" id="GO:0008270">
    <property type="term" value="F:zinc ion binding"/>
    <property type="evidence" value="ECO:0007669"/>
    <property type="project" value="UniProtKB-KW"/>
</dbReference>
<dbReference type="AlphaFoldDB" id="A0ABD2MSR7"/>
<keyword evidence="1" id="KW-0479">Metal-binding</keyword>
<gene>
    <name evidence="4" type="ORF">HHI36_008514</name>
</gene>
<dbReference type="SUPFAM" id="SSF57756">
    <property type="entry name" value="Retrovirus zinc finger-like domains"/>
    <property type="match status" value="1"/>
</dbReference>
<reference evidence="4 5" key="1">
    <citation type="journal article" date="2021" name="BMC Biol.">
        <title>Horizontally acquired antibacterial genes associated with adaptive radiation of ladybird beetles.</title>
        <authorList>
            <person name="Li H.S."/>
            <person name="Tang X.F."/>
            <person name="Huang Y.H."/>
            <person name="Xu Z.Y."/>
            <person name="Chen M.L."/>
            <person name="Du X.Y."/>
            <person name="Qiu B.Y."/>
            <person name="Chen P.T."/>
            <person name="Zhang W."/>
            <person name="Slipinski A."/>
            <person name="Escalona H.E."/>
            <person name="Waterhouse R.M."/>
            <person name="Zwick A."/>
            <person name="Pang H."/>
        </authorList>
    </citation>
    <scope>NUCLEOTIDE SEQUENCE [LARGE SCALE GENOMIC DNA]</scope>
    <source>
        <strain evidence="4">SYSU2018</strain>
    </source>
</reference>
<accession>A0ABD2MSR7</accession>
<name>A0ABD2MSR7_9CUCU</name>
<dbReference type="Gene3D" id="4.10.60.10">
    <property type="entry name" value="Zinc finger, CCHC-type"/>
    <property type="match status" value="1"/>
</dbReference>
<proteinExistence type="predicted"/>
<keyword evidence="5" id="KW-1185">Reference proteome</keyword>
<dbReference type="InterPro" id="IPR036875">
    <property type="entry name" value="Znf_CCHC_sf"/>
</dbReference>
<dbReference type="Pfam" id="PF00098">
    <property type="entry name" value="zf-CCHC"/>
    <property type="match status" value="1"/>
</dbReference>
<protein>
    <recommendedName>
        <fullName evidence="3">CCHC-type domain-containing protein</fullName>
    </recommendedName>
</protein>
<evidence type="ECO:0000256" key="1">
    <source>
        <dbReference type="PROSITE-ProRule" id="PRU00047"/>
    </source>
</evidence>
<feature type="compositionally biased region" description="Polar residues" evidence="2">
    <location>
        <begin position="1"/>
        <end position="14"/>
    </location>
</feature>
<evidence type="ECO:0000313" key="4">
    <source>
        <dbReference type="EMBL" id="KAL3269444.1"/>
    </source>
</evidence>
<feature type="region of interest" description="Disordered" evidence="2">
    <location>
        <begin position="1"/>
        <end position="22"/>
    </location>
</feature>
<organism evidence="4 5">
    <name type="scientific">Cryptolaemus montrouzieri</name>
    <dbReference type="NCBI Taxonomy" id="559131"/>
    <lineage>
        <taxon>Eukaryota</taxon>
        <taxon>Metazoa</taxon>
        <taxon>Ecdysozoa</taxon>
        <taxon>Arthropoda</taxon>
        <taxon>Hexapoda</taxon>
        <taxon>Insecta</taxon>
        <taxon>Pterygota</taxon>
        <taxon>Neoptera</taxon>
        <taxon>Endopterygota</taxon>
        <taxon>Coleoptera</taxon>
        <taxon>Polyphaga</taxon>
        <taxon>Cucujiformia</taxon>
        <taxon>Coccinelloidea</taxon>
        <taxon>Coccinellidae</taxon>
        <taxon>Scymninae</taxon>
        <taxon>Scymnini</taxon>
        <taxon>Cryptolaemus</taxon>
    </lineage>
</organism>
<feature type="compositionally biased region" description="Polar residues" evidence="2">
    <location>
        <begin position="165"/>
        <end position="180"/>
    </location>
</feature>
<dbReference type="SMART" id="SM00343">
    <property type="entry name" value="ZnF_C2HC"/>
    <property type="match status" value="1"/>
</dbReference>
<evidence type="ECO:0000313" key="5">
    <source>
        <dbReference type="Proteomes" id="UP001516400"/>
    </source>
</evidence>
<dbReference type="PROSITE" id="PS50158">
    <property type="entry name" value="ZF_CCHC"/>
    <property type="match status" value="1"/>
</dbReference>
<evidence type="ECO:0000256" key="2">
    <source>
        <dbReference type="SAM" id="MobiDB-lite"/>
    </source>
</evidence>
<keyword evidence="1" id="KW-0862">Zinc</keyword>
<feature type="domain" description="CCHC-type" evidence="3">
    <location>
        <begin position="138"/>
        <end position="153"/>
    </location>
</feature>
<dbReference type="InterPro" id="IPR001878">
    <property type="entry name" value="Znf_CCHC"/>
</dbReference>
<dbReference type="EMBL" id="JABFTP020000021">
    <property type="protein sequence ID" value="KAL3269444.1"/>
    <property type="molecule type" value="Genomic_DNA"/>
</dbReference>
<keyword evidence="1" id="KW-0863">Zinc-finger</keyword>
<feature type="region of interest" description="Disordered" evidence="2">
    <location>
        <begin position="152"/>
        <end position="260"/>
    </location>
</feature>
<dbReference type="Proteomes" id="UP001516400">
    <property type="component" value="Unassembled WGS sequence"/>
</dbReference>
<comment type="caution">
    <text evidence="4">The sequence shown here is derived from an EMBL/GenBank/DDBJ whole genome shotgun (WGS) entry which is preliminary data.</text>
</comment>
<sequence length="305" mass="33936">MNSTEPKYDMSQNRSNTSSSVNASTSYVSAAKSVPKPIHPKREQAIIFHAEGEFKLLDYAKAVGDIIDALKNLGLHLASPVSFLKAGIPGDEYSHILSFRRQAYVFSSTEKFELQTSILIPYDGNEYRIFISTDKMECFICRQSGHIASNCPNPLDGDIPHQNEEGPSNSNNHEQITTDNELAENSRLDQTTSLTTPQKRNLSQISTTSNPNSQVSETSSNASIAAMPPPNNSTALTKSTKQTKKKRKTDLTSGSEHMLSENTKSIIKGIYEENPEKFVIPVDHFSPFTKHIRQQQPIRRSPQVH</sequence>
<evidence type="ECO:0000259" key="3">
    <source>
        <dbReference type="PROSITE" id="PS50158"/>
    </source>
</evidence>
<feature type="compositionally biased region" description="Polar residues" evidence="2">
    <location>
        <begin position="188"/>
        <end position="223"/>
    </location>
</feature>